<evidence type="ECO:0000313" key="2">
    <source>
        <dbReference type="Proteomes" id="UP001055811"/>
    </source>
</evidence>
<accession>A0ACB9BP63</accession>
<dbReference type="EMBL" id="CM042014">
    <property type="protein sequence ID" value="KAI3723816.1"/>
    <property type="molecule type" value="Genomic_DNA"/>
</dbReference>
<proteinExistence type="predicted"/>
<gene>
    <name evidence="1" type="ORF">L2E82_35575</name>
</gene>
<reference evidence="2" key="1">
    <citation type="journal article" date="2022" name="Mol. Ecol. Resour.">
        <title>The genomes of chicory, endive, great burdock and yacon provide insights into Asteraceae palaeo-polyploidization history and plant inulin production.</title>
        <authorList>
            <person name="Fan W."/>
            <person name="Wang S."/>
            <person name="Wang H."/>
            <person name="Wang A."/>
            <person name="Jiang F."/>
            <person name="Liu H."/>
            <person name="Zhao H."/>
            <person name="Xu D."/>
            <person name="Zhang Y."/>
        </authorList>
    </citation>
    <scope>NUCLEOTIDE SEQUENCE [LARGE SCALE GENOMIC DNA]</scope>
    <source>
        <strain evidence="2">cv. Punajuju</strain>
    </source>
</reference>
<protein>
    <submittedName>
        <fullName evidence="1">Uncharacterized protein</fullName>
    </submittedName>
</protein>
<comment type="caution">
    <text evidence="1">The sequence shown here is derived from an EMBL/GenBank/DDBJ whole genome shotgun (WGS) entry which is preliminary data.</text>
</comment>
<organism evidence="1 2">
    <name type="scientific">Cichorium intybus</name>
    <name type="common">Chicory</name>
    <dbReference type="NCBI Taxonomy" id="13427"/>
    <lineage>
        <taxon>Eukaryota</taxon>
        <taxon>Viridiplantae</taxon>
        <taxon>Streptophyta</taxon>
        <taxon>Embryophyta</taxon>
        <taxon>Tracheophyta</taxon>
        <taxon>Spermatophyta</taxon>
        <taxon>Magnoliopsida</taxon>
        <taxon>eudicotyledons</taxon>
        <taxon>Gunneridae</taxon>
        <taxon>Pentapetalae</taxon>
        <taxon>asterids</taxon>
        <taxon>campanulids</taxon>
        <taxon>Asterales</taxon>
        <taxon>Asteraceae</taxon>
        <taxon>Cichorioideae</taxon>
        <taxon>Cichorieae</taxon>
        <taxon>Cichoriinae</taxon>
        <taxon>Cichorium</taxon>
    </lineage>
</organism>
<keyword evidence="2" id="KW-1185">Reference proteome</keyword>
<reference evidence="1 2" key="2">
    <citation type="journal article" date="2022" name="Mol. Ecol. Resour.">
        <title>The genomes of chicory, endive, great burdock and yacon provide insights into Asteraceae paleo-polyploidization history and plant inulin production.</title>
        <authorList>
            <person name="Fan W."/>
            <person name="Wang S."/>
            <person name="Wang H."/>
            <person name="Wang A."/>
            <person name="Jiang F."/>
            <person name="Liu H."/>
            <person name="Zhao H."/>
            <person name="Xu D."/>
            <person name="Zhang Y."/>
        </authorList>
    </citation>
    <scope>NUCLEOTIDE SEQUENCE [LARGE SCALE GENOMIC DNA]</scope>
    <source>
        <strain evidence="2">cv. Punajuju</strain>
        <tissue evidence="1">Leaves</tissue>
    </source>
</reference>
<dbReference type="Proteomes" id="UP001055811">
    <property type="component" value="Linkage Group LG06"/>
</dbReference>
<evidence type="ECO:0000313" key="1">
    <source>
        <dbReference type="EMBL" id="KAI3723816.1"/>
    </source>
</evidence>
<sequence length="76" mass="8951">MCFNLGVDSESRFVLVLSFFFLFGMRVVFDLCGTQIRFDLLGLDWFLFMYVFRFWCSQVKPSIVRWNCNTGIVVGD</sequence>
<name>A0ACB9BP63_CICIN</name>